<proteinExistence type="predicted"/>
<dbReference type="Gene3D" id="2.60.40.1250">
    <property type="entry name" value="Thiol:disulfide interchange protein DsbD, N-terminal domain"/>
    <property type="match status" value="1"/>
</dbReference>
<evidence type="ECO:0000259" key="2">
    <source>
        <dbReference type="Pfam" id="PF11412"/>
    </source>
</evidence>
<dbReference type="Pfam" id="PF11412">
    <property type="entry name" value="DsbD_N"/>
    <property type="match status" value="1"/>
</dbReference>
<feature type="chain" id="PRO_5038041732" evidence="1">
    <location>
        <begin position="20"/>
        <end position="150"/>
    </location>
</feature>
<keyword evidence="4" id="KW-1185">Reference proteome</keyword>
<dbReference type="RefSeq" id="WP_166585310.1">
    <property type="nucleotide sequence ID" value="NZ_WWEO01000041.1"/>
</dbReference>
<evidence type="ECO:0000313" key="4">
    <source>
        <dbReference type="Proteomes" id="UP000638732"/>
    </source>
</evidence>
<comment type="caution">
    <text evidence="3">The sequence shown here is derived from an EMBL/GenBank/DDBJ whole genome shotgun (WGS) entry which is preliminary data.</text>
</comment>
<dbReference type="EMBL" id="WWEO01000041">
    <property type="protein sequence ID" value="NCD69331.1"/>
    <property type="molecule type" value="Genomic_DNA"/>
</dbReference>
<feature type="domain" description="Thiol:disulfide interchange protein DsbD N-terminal" evidence="2">
    <location>
        <begin position="33"/>
        <end position="145"/>
    </location>
</feature>
<keyword evidence="3" id="KW-0813">Transport</keyword>
<gene>
    <name evidence="3" type="ORF">GSY63_08175</name>
</gene>
<protein>
    <submittedName>
        <fullName evidence="3">Sugar transporter</fullName>
    </submittedName>
</protein>
<dbReference type="InterPro" id="IPR028250">
    <property type="entry name" value="DsbDN"/>
</dbReference>
<dbReference type="GO" id="GO:0045454">
    <property type="term" value="P:cell redox homeostasis"/>
    <property type="evidence" value="ECO:0007669"/>
    <property type="project" value="TreeGrafter"/>
</dbReference>
<name>A0A965ZGI0_9SPHI</name>
<sequence length="150" mass="16896">MKKLLSALLVVFLYTSVQAQILTPVKWSYAAKRISATEAVVFIKATIDNGWHIYSQNVKDGGPVKTEIKFTPAKTYKLIGKTTEPTPVTKFENAFKMNVSYFEREVIFQQKVKLTSPNATVVKGQLEYMSCNDHQCLPPEDVDFTVTIAK</sequence>
<dbReference type="PANTHER" id="PTHR32234:SF0">
    <property type="entry name" value="THIOL:DISULFIDE INTERCHANGE PROTEIN DSBD"/>
    <property type="match status" value="1"/>
</dbReference>
<reference evidence="3" key="2">
    <citation type="submission" date="2020-10" db="EMBL/GenBank/DDBJ databases">
        <title>Mucilaginibacter sp. nov., isolated from soil.</title>
        <authorList>
            <person name="Jeon C.O."/>
        </authorList>
    </citation>
    <scope>NUCLEOTIDE SEQUENCE</scope>
    <source>
        <strain evidence="3">R11</strain>
    </source>
</reference>
<evidence type="ECO:0000256" key="1">
    <source>
        <dbReference type="SAM" id="SignalP"/>
    </source>
</evidence>
<dbReference type="Proteomes" id="UP000638732">
    <property type="component" value="Unassembled WGS sequence"/>
</dbReference>
<dbReference type="AlphaFoldDB" id="A0A965ZGI0"/>
<keyword evidence="3" id="KW-0762">Sugar transport</keyword>
<dbReference type="GO" id="GO:0015035">
    <property type="term" value="F:protein-disulfide reductase activity"/>
    <property type="evidence" value="ECO:0007669"/>
    <property type="project" value="TreeGrafter"/>
</dbReference>
<dbReference type="InterPro" id="IPR036929">
    <property type="entry name" value="DsbDN_sf"/>
</dbReference>
<accession>A0A965ZGI0</accession>
<organism evidence="3 4">
    <name type="scientific">Mucilaginibacter agri</name>
    <dbReference type="NCBI Taxonomy" id="2695265"/>
    <lineage>
        <taxon>Bacteria</taxon>
        <taxon>Pseudomonadati</taxon>
        <taxon>Bacteroidota</taxon>
        <taxon>Sphingobacteriia</taxon>
        <taxon>Sphingobacteriales</taxon>
        <taxon>Sphingobacteriaceae</taxon>
        <taxon>Mucilaginibacter</taxon>
    </lineage>
</organism>
<feature type="signal peptide" evidence="1">
    <location>
        <begin position="1"/>
        <end position="19"/>
    </location>
</feature>
<dbReference type="PANTHER" id="PTHR32234">
    <property type="entry name" value="THIOL:DISULFIDE INTERCHANGE PROTEIN DSBD"/>
    <property type="match status" value="1"/>
</dbReference>
<evidence type="ECO:0000313" key="3">
    <source>
        <dbReference type="EMBL" id="NCD69331.1"/>
    </source>
</evidence>
<reference evidence="3" key="1">
    <citation type="submission" date="2020-01" db="EMBL/GenBank/DDBJ databases">
        <authorList>
            <person name="Seo Y.L."/>
        </authorList>
    </citation>
    <scope>NUCLEOTIDE SEQUENCE</scope>
    <source>
        <strain evidence="3">R11</strain>
    </source>
</reference>
<keyword evidence="1" id="KW-0732">Signal</keyword>